<keyword evidence="2" id="KW-0808">Transferase</keyword>
<keyword evidence="2" id="KW-0418">Kinase</keyword>
<dbReference type="Proteomes" id="UP000627838">
    <property type="component" value="Unassembled WGS sequence"/>
</dbReference>
<dbReference type="InterPro" id="IPR051678">
    <property type="entry name" value="AGP_Transferase"/>
</dbReference>
<dbReference type="Pfam" id="PF01636">
    <property type="entry name" value="APH"/>
    <property type="match status" value="1"/>
</dbReference>
<proteinExistence type="predicted"/>
<dbReference type="SUPFAM" id="SSF56112">
    <property type="entry name" value="Protein kinase-like (PK-like)"/>
    <property type="match status" value="1"/>
</dbReference>
<dbReference type="EMBL" id="JADBDZ010000001">
    <property type="protein sequence ID" value="MBE1531299.1"/>
    <property type="molecule type" value="Genomic_DNA"/>
</dbReference>
<dbReference type="Gene3D" id="3.30.200.20">
    <property type="entry name" value="Phosphorylase Kinase, domain 1"/>
    <property type="match status" value="1"/>
</dbReference>
<accession>A0ABR9JLI3</accession>
<reference evidence="2 3" key="1">
    <citation type="submission" date="2020-10" db="EMBL/GenBank/DDBJ databases">
        <title>Sequencing the genomes of 1000 actinobacteria strains.</title>
        <authorList>
            <person name="Klenk H.-P."/>
        </authorList>
    </citation>
    <scope>NUCLEOTIDE SEQUENCE [LARGE SCALE GENOMIC DNA]</scope>
    <source>
        <strain evidence="2 3">DSM 46744</strain>
    </source>
</reference>
<dbReference type="GO" id="GO:0016301">
    <property type="term" value="F:kinase activity"/>
    <property type="evidence" value="ECO:0007669"/>
    <property type="project" value="UniProtKB-KW"/>
</dbReference>
<evidence type="ECO:0000313" key="3">
    <source>
        <dbReference type="Proteomes" id="UP000627838"/>
    </source>
</evidence>
<sequence>MPVPTQRDPEATRRTLSQWLHRHLPGVRVPHLETPETSGFSSETLMFDAETPDGARHPCVARVAPVHYQVFPEPRFEEQHRLMRVLAERTDLPVPAVHWSEPSPDVLGAPFFVMARADGRVPTDMPPYHMDGWVTEVEPDERAAMWWSTLDILARLHRLDVRDLDLGFLDQPAWGATGIDQRLNYYEHYLHWAYPGPQDIALRALDWLRANRPDEPDPPVPLWGDARIGNVVFDHGVPVAALDWENAVLGAPEEDLAWFMFIDRHHCDGIGVPRLPGFPSYADTVARYEELLGRPVRDLAYYEILSGFKFSVIMARIGQAMIDFGWIDETSEFPHDNNCTRLLARILEETT</sequence>
<organism evidence="2 3">
    <name type="scientific">Actinomadura algeriensis</name>
    <dbReference type="NCBI Taxonomy" id="1679523"/>
    <lineage>
        <taxon>Bacteria</taxon>
        <taxon>Bacillati</taxon>
        <taxon>Actinomycetota</taxon>
        <taxon>Actinomycetes</taxon>
        <taxon>Streptosporangiales</taxon>
        <taxon>Thermomonosporaceae</taxon>
        <taxon>Actinomadura</taxon>
    </lineage>
</organism>
<dbReference type="RefSeq" id="WP_192758194.1">
    <property type="nucleotide sequence ID" value="NZ_JADBDZ010000001.1"/>
</dbReference>
<dbReference type="CDD" id="cd05154">
    <property type="entry name" value="ACAD10_11_N-like"/>
    <property type="match status" value="1"/>
</dbReference>
<dbReference type="InterPro" id="IPR041726">
    <property type="entry name" value="ACAD10_11_N"/>
</dbReference>
<evidence type="ECO:0000259" key="1">
    <source>
        <dbReference type="Pfam" id="PF01636"/>
    </source>
</evidence>
<name>A0ABR9JLI3_9ACTN</name>
<comment type="caution">
    <text evidence="2">The sequence shown here is derived from an EMBL/GenBank/DDBJ whole genome shotgun (WGS) entry which is preliminary data.</text>
</comment>
<dbReference type="InterPro" id="IPR002575">
    <property type="entry name" value="Aminoglycoside_PTrfase"/>
</dbReference>
<dbReference type="PANTHER" id="PTHR21310:SF40">
    <property type="entry name" value="AMINOGLYCOSIDE PHOSPHOTRANSFERASE DOMAIN-CONTAINING PROTEIN-RELATED"/>
    <property type="match status" value="1"/>
</dbReference>
<dbReference type="InterPro" id="IPR011009">
    <property type="entry name" value="Kinase-like_dom_sf"/>
</dbReference>
<feature type="domain" description="Aminoglycoside phosphotransferase" evidence="1">
    <location>
        <begin position="71"/>
        <end position="261"/>
    </location>
</feature>
<keyword evidence="3" id="KW-1185">Reference proteome</keyword>
<dbReference type="Gene3D" id="3.90.1200.10">
    <property type="match status" value="1"/>
</dbReference>
<evidence type="ECO:0000313" key="2">
    <source>
        <dbReference type="EMBL" id="MBE1531299.1"/>
    </source>
</evidence>
<dbReference type="PANTHER" id="PTHR21310">
    <property type="entry name" value="AMINOGLYCOSIDE PHOSPHOTRANSFERASE-RELATED-RELATED"/>
    <property type="match status" value="1"/>
</dbReference>
<gene>
    <name evidence="2" type="ORF">H4W34_001132</name>
</gene>
<protein>
    <submittedName>
        <fullName evidence="2">Aminoglycoside phosphotransferase (APT) family kinase protein</fullName>
    </submittedName>
</protein>